<dbReference type="SUPFAM" id="SSF54593">
    <property type="entry name" value="Glyoxalase/Bleomycin resistance protein/Dihydroxybiphenyl dioxygenase"/>
    <property type="match status" value="1"/>
</dbReference>
<dbReference type="CDD" id="cd06587">
    <property type="entry name" value="VOC"/>
    <property type="match status" value="1"/>
</dbReference>
<dbReference type="InterPro" id="IPR037523">
    <property type="entry name" value="VOC_core"/>
</dbReference>
<dbReference type="Pfam" id="PF18029">
    <property type="entry name" value="Glyoxalase_6"/>
    <property type="match status" value="1"/>
</dbReference>
<accession>A0A919GK69</accession>
<dbReference type="Proteomes" id="UP000603708">
    <property type="component" value="Unassembled WGS sequence"/>
</dbReference>
<dbReference type="PANTHER" id="PTHR35908:SF1">
    <property type="entry name" value="CONSERVED PROTEIN"/>
    <property type="match status" value="1"/>
</dbReference>
<feature type="domain" description="VOC" evidence="1">
    <location>
        <begin position="13"/>
        <end position="130"/>
    </location>
</feature>
<dbReference type="PROSITE" id="PS51819">
    <property type="entry name" value="VOC"/>
    <property type="match status" value="1"/>
</dbReference>
<evidence type="ECO:0000313" key="2">
    <source>
        <dbReference type="EMBL" id="GHH86003.1"/>
    </source>
</evidence>
<dbReference type="EMBL" id="BNCD01000020">
    <property type="protein sequence ID" value="GHH86003.1"/>
    <property type="molecule type" value="Genomic_DNA"/>
</dbReference>
<reference evidence="2" key="1">
    <citation type="journal article" date="2014" name="Int. J. Syst. Evol. Microbiol.">
        <title>Complete genome sequence of Corynebacterium casei LMG S-19264T (=DSM 44701T), isolated from a smear-ripened cheese.</title>
        <authorList>
            <consortium name="US DOE Joint Genome Institute (JGI-PGF)"/>
            <person name="Walter F."/>
            <person name="Albersmeier A."/>
            <person name="Kalinowski J."/>
            <person name="Ruckert C."/>
        </authorList>
    </citation>
    <scope>NUCLEOTIDE SEQUENCE</scope>
    <source>
        <strain evidence="2">JCM 5069</strain>
    </source>
</reference>
<keyword evidence="3" id="KW-1185">Reference proteome</keyword>
<protein>
    <submittedName>
        <fullName evidence="2">Glyoxalase</fullName>
    </submittedName>
</protein>
<dbReference type="AlphaFoldDB" id="A0A919GK69"/>
<evidence type="ECO:0000313" key="3">
    <source>
        <dbReference type="Proteomes" id="UP000603708"/>
    </source>
</evidence>
<dbReference type="PANTHER" id="PTHR35908">
    <property type="entry name" value="HYPOTHETICAL FUSION PROTEIN"/>
    <property type="match status" value="1"/>
</dbReference>
<dbReference type="InterPro" id="IPR029068">
    <property type="entry name" value="Glyas_Bleomycin-R_OHBP_Dase"/>
</dbReference>
<dbReference type="InterPro" id="IPR041581">
    <property type="entry name" value="Glyoxalase_6"/>
</dbReference>
<proteinExistence type="predicted"/>
<dbReference type="Gene3D" id="3.10.180.10">
    <property type="entry name" value="2,3-Dihydroxybiphenyl 1,2-Dioxygenase, domain 1"/>
    <property type="match status" value="1"/>
</dbReference>
<evidence type="ECO:0000259" key="1">
    <source>
        <dbReference type="PROSITE" id="PS51819"/>
    </source>
</evidence>
<gene>
    <name evidence="2" type="ORF">GCM10018793_56360</name>
</gene>
<dbReference type="RefSeq" id="WP_189936826.1">
    <property type="nucleotide sequence ID" value="NZ_BNCD01000020.1"/>
</dbReference>
<name>A0A919GK69_9ACTN</name>
<reference evidence="2" key="2">
    <citation type="submission" date="2020-09" db="EMBL/GenBank/DDBJ databases">
        <authorList>
            <person name="Sun Q."/>
            <person name="Ohkuma M."/>
        </authorList>
    </citation>
    <scope>NUCLEOTIDE SEQUENCE</scope>
    <source>
        <strain evidence="2">JCM 5069</strain>
    </source>
</reference>
<sequence length="131" mass="14558">MTESTPVPVPKVRVRTTVIDCPSPHALAHFYQRLLGGRIAEQSERWVELHMDGVPHLSFQLAKGYEPPRWPDASRSQQLHLDFDVDDIEQAQAHALALGAVPLDLDDDGGARRFRVYADPAGHPFCLISPA</sequence>
<organism evidence="2 3">
    <name type="scientific">Streptomyces sulfonofaciens</name>
    <dbReference type="NCBI Taxonomy" id="68272"/>
    <lineage>
        <taxon>Bacteria</taxon>
        <taxon>Bacillati</taxon>
        <taxon>Actinomycetota</taxon>
        <taxon>Actinomycetes</taxon>
        <taxon>Kitasatosporales</taxon>
        <taxon>Streptomycetaceae</taxon>
        <taxon>Streptomyces</taxon>
    </lineage>
</organism>
<comment type="caution">
    <text evidence="2">The sequence shown here is derived from an EMBL/GenBank/DDBJ whole genome shotgun (WGS) entry which is preliminary data.</text>
</comment>